<feature type="transmembrane region" description="Helical" evidence="2">
    <location>
        <begin position="98"/>
        <end position="119"/>
    </location>
</feature>
<dbReference type="CDD" id="cd00093">
    <property type="entry name" value="HTH_XRE"/>
    <property type="match status" value="1"/>
</dbReference>
<dbReference type="Proteomes" id="UP000013306">
    <property type="component" value="Chromosome"/>
</dbReference>
<keyword evidence="2" id="KW-1133">Transmembrane helix</keyword>
<dbReference type="EMBL" id="CP004409">
    <property type="protein sequence ID" value="AGK72064.1"/>
    <property type="molecule type" value="Genomic_DNA"/>
</dbReference>
<accession>A0ABN4B7F9</accession>
<dbReference type="Pfam" id="PF01381">
    <property type="entry name" value="HTH_3"/>
    <property type="match status" value="1"/>
</dbReference>
<dbReference type="PANTHER" id="PTHR46558">
    <property type="entry name" value="TRACRIPTIONAL REGULATORY PROTEIN-RELATED-RELATED"/>
    <property type="match status" value="1"/>
</dbReference>
<dbReference type="Gene3D" id="1.10.260.40">
    <property type="entry name" value="lambda repressor-like DNA-binding domains"/>
    <property type="match status" value="1"/>
</dbReference>
<keyword evidence="2" id="KW-0812">Transmembrane</keyword>
<gene>
    <name evidence="4" type="ORF">I872_09940</name>
</gene>
<dbReference type="SMART" id="SM00530">
    <property type="entry name" value="HTH_XRE"/>
    <property type="match status" value="1"/>
</dbReference>
<organism evidence="4 5">
    <name type="scientific">Streptococcus cristatus AS 1.3089</name>
    <dbReference type="NCBI Taxonomy" id="1302863"/>
    <lineage>
        <taxon>Bacteria</taxon>
        <taxon>Bacillati</taxon>
        <taxon>Bacillota</taxon>
        <taxon>Bacilli</taxon>
        <taxon>Lactobacillales</taxon>
        <taxon>Streptococcaceae</taxon>
        <taxon>Streptococcus</taxon>
    </lineage>
</organism>
<evidence type="ECO:0000313" key="4">
    <source>
        <dbReference type="EMBL" id="AGK72064.1"/>
    </source>
</evidence>
<dbReference type="SUPFAM" id="SSF47413">
    <property type="entry name" value="lambda repressor-like DNA-binding domains"/>
    <property type="match status" value="1"/>
</dbReference>
<evidence type="ECO:0000259" key="3">
    <source>
        <dbReference type="PROSITE" id="PS50943"/>
    </source>
</evidence>
<protein>
    <submittedName>
        <fullName evidence="4">Transcriptional regulator</fullName>
    </submittedName>
</protein>
<name>A0ABN4B7F9_STRCR</name>
<keyword evidence="5" id="KW-1185">Reference proteome</keyword>
<dbReference type="InterPro" id="IPR001387">
    <property type="entry name" value="Cro/C1-type_HTH"/>
</dbReference>
<evidence type="ECO:0000313" key="5">
    <source>
        <dbReference type="Proteomes" id="UP000013306"/>
    </source>
</evidence>
<dbReference type="PANTHER" id="PTHR46558:SF15">
    <property type="entry name" value="HELIX-TURN-HELIX DOMAIN PROTEIN"/>
    <property type="match status" value="1"/>
</dbReference>
<dbReference type="PROSITE" id="PS50943">
    <property type="entry name" value="HTH_CROC1"/>
    <property type="match status" value="1"/>
</dbReference>
<evidence type="ECO:0000256" key="2">
    <source>
        <dbReference type="SAM" id="Phobius"/>
    </source>
</evidence>
<feature type="transmembrane region" description="Helical" evidence="2">
    <location>
        <begin position="125"/>
        <end position="143"/>
    </location>
</feature>
<dbReference type="InterPro" id="IPR010982">
    <property type="entry name" value="Lambda_DNA-bd_dom_sf"/>
</dbReference>
<reference evidence="4 5" key="1">
    <citation type="journal article" date="2013" name="Genome Announc.">
        <title>Complete Genome Sequence of an Oral Commensal, Streptococcus oligofermentans Strain AS 1.3089.</title>
        <authorList>
            <person name="Tong H."/>
            <person name="Shang N."/>
            <person name="Liu L."/>
            <person name="Wang X."/>
            <person name="Cai J."/>
            <person name="Dong X."/>
        </authorList>
    </citation>
    <scope>NUCLEOTIDE SEQUENCE [LARGE SCALE GENOMIC DNA]</scope>
    <source>
        <strain evidence="4 5">AS 1.3089</strain>
    </source>
</reference>
<sequence length="153" mass="18235">MKRMERKIIYVIRKGIIMKISQVLKDIRQQHQLTQEALAERLKVSRSAIARWESEKGIPDIGNLIAISREFDISLDTLIKEDGRLEKKVIEDSKAKKWHYLVILYLFSILVYIGVFAYLHHIFMAGFLVSTLFMLFYELRIFIKEKIWMQKEE</sequence>
<evidence type="ECO:0000256" key="1">
    <source>
        <dbReference type="ARBA" id="ARBA00023125"/>
    </source>
</evidence>
<keyword evidence="1" id="KW-0238">DNA-binding</keyword>
<feature type="domain" description="HTH cro/C1-type" evidence="3">
    <location>
        <begin position="24"/>
        <end position="78"/>
    </location>
</feature>
<proteinExistence type="predicted"/>
<keyword evidence="2" id="KW-0472">Membrane</keyword>